<dbReference type="EMBL" id="PGFF01000001">
    <property type="protein sequence ID" value="PJJ71938.1"/>
    <property type="molecule type" value="Genomic_DNA"/>
</dbReference>
<gene>
    <name evidence="3" type="ORF">CLV46_1497</name>
</gene>
<evidence type="ECO:0000259" key="2">
    <source>
        <dbReference type="Pfam" id="PF03795"/>
    </source>
</evidence>
<keyword evidence="4" id="KW-1185">Reference proteome</keyword>
<dbReference type="Pfam" id="PF03795">
    <property type="entry name" value="YCII"/>
    <property type="match status" value="1"/>
</dbReference>
<sequence>MKFLVLMTEPDHFDRWDASSDADQQAVFDAFRAFTDAVRARGVLRYGDALSRPEEAVTLRPGSAAGRPLTHGPYAESVEQVGGFYVIELPDLDTAVEIARLLPSEYTVEVRPLLDVYPDVAWGDRRGVD</sequence>
<name>A0A2M9CJB6_9MICO</name>
<comment type="caution">
    <text evidence="3">The sequence shown here is derived from an EMBL/GenBank/DDBJ whole genome shotgun (WGS) entry which is preliminary data.</text>
</comment>
<dbReference type="AlphaFoldDB" id="A0A2M9CJB6"/>
<dbReference type="InterPro" id="IPR005545">
    <property type="entry name" value="YCII"/>
</dbReference>
<evidence type="ECO:0000313" key="4">
    <source>
        <dbReference type="Proteomes" id="UP000228758"/>
    </source>
</evidence>
<evidence type="ECO:0000256" key="1">
    <source>
        <dbReference type="ARBA" id="ARBA00007689"/>
    </source>
</evidence>
<proteinExistence type="inferred from homology"/>
<dbReference type="Proteomes" id="UP000228758">
    <property type="component" value="Unassembled WGS sequence"/>
</dbReference>
<reference evidence="3 4" key="1">
    <citation type="submission" date="2017-11" db="EMBL/GenBank/DDBJ databases">
        <title>Genomic Encyclopedia of Archaeal and Bacterial Type Strains, Phase II (KMG-II): From Individual Species to Whole Genera.</title>
        <authorList>
            <person name="Goeker M."/>
        </authorList>
    </citation>
    <scope>NUCLEOTIDE SEQUENCE [LARGE SCALE GENOMIC DNA]</scope>
    <source>
        <strain evidence="3 4">DSM 27393</strain>
    </source>
</reference>
<organism evidence="3 4">
    <name type="scientific">Diaminobutyricimonas aerilata</name>
    <dbReference type="NCBI Taxonomy" id="1162967"/>
    <lineage>
        <taxon>Bacteria</taxon>
        <taxon>Bacillati</taxon>
        <taxon>Actinomycetota</taxon>
        <taxon>Actinomycetes</taxon>
        <taxon>Micrococcales</taxon>
        <taxon>Microbacteriaceae</taxon>
        <taxon>Diaminobutyricimonas</taxon>
    </lineage>
</organism>
<comment type="similarity">
    <text evidence="1">Belongs to the YciI family.</text>
</comment>
<dbReference type="PANTHER" id="PTHR35174:SF3">
    <property type="entry name" value="BLL7171 PROTEIN"/>
    <property type="match status" value="1"/>
</dbReference>
<protein>
    <recommendedName>
        <fullName evidence="2">YCII-related domain-containing protein</fullName>
    </recommendedName>
</protein>
<dbReference type="RefSeq" id="WP_211282163.1">
    <property type="nucleotide sequence ID" value="NZ_PGFF01000001.1"/>
</dbReference>
<dbReference type="PANTHER" id="PTHR35174">
    <property type="entry name" value="BLL7171 PROTEIN-RELATED"/>
    <property type="match status" value="1"/>
</dbReference>
<evidence type="ECO:0000313" key="3">
    <source>
        <dbReference type="EMBL" id="PJJ71938.1"/>
    </source>
</evidence>
<dbReference type="InterPro" id="IPR011008">
    <property type="entry name" value="Dimeric_a/b-barrel"/>
</dbReference>
<accession>A0A2M9CJB6</accession>
<dbReference type="Gene3D" id="3.30.70.1060">
    <property type="entry name" value="Dimeric alpha+beta barrel"/>
    <property type="match status" value="1"/>
</dbReference>
<feature type="domain" description="YCII-related" evidence="2">
    <location>
        <begin position="1"/>
        <end position="104"/>
    </location>
</feature>
<dbReference type="SUPFAM" id="SSF54909">
    <property type="entry name" value="Dimeric alpha+beta barrel"/>
    <property type="match status" value="1"/>
</dbReference>